<dbReference type="EMBL" id="MWML01000763">
    <property type="protein sequence ID" value="TCG02770.1"/>
    <property type="molecule type" value="Genomic_DNA"/>
</dbReference>
<keyword evidence="1" id="KW-0472">Membrane</keyword>
<keyword evidence="1" id="KW-0812">Transmembrane</keyword>
<protein>
    <submittedName>
        <fullName evidence="2">Uncharacterized protein</fullName>
    </submittedName>
</protein>
<organism evidence="2 3">
    <name type="scientific">Paraburkholderia steynii</name>
    <dbReference type="NCBI Taxonomy" id="1245441"/>
    <lineage>
        <taxon>Bacteria</taxon>
        <taxon>Pseudomonadati</taxon>
        <taxon>Pseudomonadota</taxon>
        <taxon>Betaproteobacteria</taxon>
        <taxon>Burkholderiales</taxon>
        <taxon>Burkholderiaceae</taxon>
        <taxon>Paraburkholderia</taxon>
    </lineage>
</organism>
<evidence type="ECO:0000313" key="3">
    <source>
        <dbReference type="Proteomes" id="UP000294200"/>
    </source>
</evidence>
<reference evidence="2 3" key="1">
    <citation type="submission" date="2017-02" db="EMBL/GenBank/DDBJ databases">
        <title>Paraburkholderia sophoroidis sp. nov. and Paraburkholderia steynii sp. nov. rhizobial symbionts of the fynbos legume Hypocalyptus sophoroides.</title>
        <authorList>
            <person name="Steenkamp E.T."/>
            <person name="Beukes C.W."/>
            <person name="Van Zyl E."/>
            <person name="Avontuur J."/>
            <person name="Chan W.Y."/>
            <person name="Hassen A."/>
            <person name="Palmer M."/>
            <person name="Mthombeni L."/>
            <person name="Phalane F."/>
            <person name="Sereme K."/>
            <person name="Venter S.N."/>
        </authorList>
    </citation>
    <scope>NUCLEOTIDE SEQUENCE [LARGE SCALE GENOMIC DNA]</scope>
    <source>
        <strain evidence="2 3">HC1.1ba</strain>
    </source>
</reference>
<sequence>MVVRSKRKASLTCCVHLDRLLSMPIWHTSIRINCRSPRSCSDSVTGHCYAYGAFLQGVGFWFVFVIAPLSAALLIAVRWLGARERNVNLRLRCAAAH</sequence>
<keyword evidence="3" id="KW-1185">Reference proteome</keyword>
<comment type="caution">
    <text evidence="2">The sequence shown here is derived from an EMBL/GenBank/DDBJ whole genome shotgun (WGS) entry which is preliminary data.</text>
</comment>
<dbReference type="AlphaFoldDB" id="A0A4R0X5V1"/>
<name>A0A4R0X5V1_9BURK</name>
<evidence type="ECO:0000256" key="1">
    <source>
        <dbReference type="SAM" id="Phobius"/>
    </source>
</evidence>
<gene>
    <name evidence="2" type="ORF">BZM27_53370</name>
</gene>
<evidence type="ECO:0000313" key="2">
    <source>
        <dbReference type="EMBL" id="TCG02770.1"/>
    </source>
</evidence>
<keyword evidence="1" id="KW-1133">Transmembrane helix</keyword>
<accession>A0A4R0X5V1</accession>
<feature type="transmembrane region" description="Helical" evidence="1">
    <location>
        <begin position="59"/>
        <end position="80"/>
    </location>
</feature>
<dbReference type="Proteomes" id="UP000294200">
    <property type="component" value="Unassembled WGS sequence"/>
</dbReference>
<proteinExistence type="predicted"/>